<name>A0ABP9N7T8_9PSEU</name>
<dbReference type="NCBIfam" id="TIGR02100">
    <property type="entry name" value="glgX_debranch"/>
    <property type="match status" value="1"/>
</dbReference>
<dbReference type="Pfam" id="PF02922">
    <property type="entry name" value="CBM_48"/>
    <property type="match status" value="1"/>
</dbReference>
<keyword evidence="2" id="KW-0378">Hydrolase</keyword>
<reference evidence="7" key="1">
    <citation type="journal article" date="2019" name="Int. J. Syst. Evol. Microbiol.">
        <title>The Global Catalogue of Microorganisms (GCM) 10K type strain sequencing project: providing services to taxonomists for standard genome sequencing and annotation.</title>
        <authorList>
            <consortium name="The Broad Institute Genomics Platform"/>
            <consortium name="The Broad Institute Genome Sequencing Center for Infectious Disease"/>
            <person name="Wu L."/>
            <person name="Ma J."/>
        </authorList>
    </citation>
    <scope>NUCLEOTIDE SEQUENCE [LARGE SCALE GENOMIC DNA]</scope>
    <source>
        <strain evidence="7">JCM 18302</strain>
    </source>
</reference>
<gene>
    <name evidence="6" type="primary">glgX_1</name>
    <name evidence="6" type="ORF">GCM10023320_01550</name>
</gene>
<evidence type="ECO:0000259" key="5">
    <source>
        <dbReference type="SMART" id="SM00642"/>
    </source>
</evidence>
<dbReference type="Gene3D" id="3.20.20.80">
    <property type="entry name" value="Glycosidases"/>
    <property type="match status" value="1"/>
</dbReference>
<feature type="domain" description="Glycosyl hydrolase family 13 catalytic" evidence="5">
    <location>
        <begin position="175"/>
        <end position="587"/>
    </location>
</feature>
<dbReference type="SUPFAM" id="SSF51445">
    <property type="entry name" value="(Trans)glycosidases"/>
    <property type="match status" value="1"/>
</dbReference>
<evidence type="ECO:0000256" key="2">
    <source>
        <dbReference type="ARBA" id="ARBA00022801"/>
    </source>
</evidence>
<evidence type="ECO:0000256" key="1">
    <source>
        <dbReference type="ARBA" id="ARBA00008061"/>
    </source>
</evidence>
<dbReference type="SUPFAM" id="SSF51011">
    <property type="entry name" value="Glycosyl hydrolase domain"/>
    <property type="match status" value="1"/>
</dbReference>
<dbReference type="SUPFAM" id="SSF81296">
    <property type="entry name" value="E set domains"/>
    <property type="match status" value="1"/>
</dbReference>
<dbReference type="RefSeq" id="WP_345602511.1">
    <property type="nucleotide sequence ID" value="NZ_BAABJO010000001.1"/>
</dbReference>
<dbReference type="EMBL" id="BAABJO010000001">
    <property type="protein sequence ID" value="GAA5110125.1"/>
    <property type="molecule type" value="Genomic_DNA"/>
</dbReference>
<dbReference type="InterPro" id="IPR013783">
    <property type="entry name" value="Ig-like_fold"/>
</dbReference>
<feature type="compositionally biased region" description="Basic and acidic residues" evidence="4">
    <location>
        <begin position="485"/>
        <end position="502"/>
    </location>
</feature>
<dbReference type="InterPro" id="IPR011837">
    <property type="entry name" value="Glycogen_debranch_GlgX"/>
</dbReference>
<keyword evidence="3" id="KW-0326">Glycosidase</keyword>
<dbReference type="CDD" id="cd11326">
    <property type="entry name" value="AmyAc_Glg_debranch"/>
    <property type="match status" value="1"/>
</dbReference>
<dbReference type="CDD" id="cd02856">
    <property type="entry name" value="E_set_GDE_Isoamylase_N"/>
    <property type="match status" value="1"/>
</dbReference>
<dbReference type="InterPro" id="IPR006047">
    <property type="entry name" value="GH13_cat_dom"/>
</dbReference>
<dbReference type="InterPro" id="IPR013780">
    <property type="entry name" value="Glyco_hydro_b"/>
</dbReference>
<dbReference type="Gene3D" id="2.60.40.10">
    <property type="entry name" value="Immunoglobulins"/>
    <property type="match status" value="1"/>
</dbReference>
<comment type="caution">
    <text evidence="6">The sequence shown here is derived from an EMBL/GenBank/DDBJ whole genome shotgun (WGS) entry which is preliminary data.</text>
</comment>
<protein>
    <submittedName>
        <fullName evidence="6">Glycogen debranching protein GlgX</fullName>
    </submittedName>
</protein>
<dbReference type="InterPro" id="IPR004193">
    <property type="entry name" value="Glyco_hydro_13_N"/>
</dbReference>
<evidence type="ECO:0000256" key="3">
    <source>
        <dbReference type="ARBA" id="ARBA00023295"/>
    </source>
</evidence>
<feature type="region of interest" description="Disordered" evidence="4">
    <location>
        <begin position="485"/>
        <end position="510"/>
    </location>
</feature>
<dbReference type="InterPro" id="IPR017853">
    <property type="entry name" value="GH"/>
</dbReference>
<dbReference type="PANTHER" id="PTHR43002">
    <property type="entry name" value="GLYCOGEN DEBRANCHING ENZYME"/>
    <property type="match status" value="1"/>
</dbReference>
<evidence type="ECO:0000313" key="7">
    <source>
        <dbReference type="Proteomes" id="UP001500804"/>
    </source>
</evidence>
<organism evidence="6 7">
    <name type="scientific">Pseudonocardia adelaidensis</name>
    <dbReference type="NCBI Taxonomy" id="648754"/>
    <lineage>
        <taxon>Bacteria</taxon>
        <taxon>Bacillati</taxon>
        <taxon>Actinomycetota</taxon>
        <taxon>Actinomycetes</taxon>
        <taxon>Pseudonocardiales</taxon>
        <taxon>Pseudonocardiaceae</taxon>
        <taxon>Pseudonocardia</taxon>
    </lineage>
</organism>
<keyword evidence="7" id="KW-1185">Reference proteome</keyword>
<evidence type="ECO:0000313" key="6">
    <source>
        <dbReference type="EMBL" id="GAA5110125.1"/>
    </source>
</evidence>
<dbReference type="SMART" id="SM00642">
    <property type="entry name" value="Aamy"/>
    <property type="match status" value="1"/>
</dbReference>
<dbReference type="InterPro" id="IPR014756">
    <property type="entry name" value="Ig_E-set"/>
</dbReference>
<dbReference type="Proteomes" id="UP001500804">
    <property type="component" value="Unassembled WGS sequence"/>
</dbReference>
<comment type="similarity">
    <text evidence="1">Belongs to the glycosyl hydrolase 13 family.</text>
</comment>
<sequence>MKTTASTTATTTATTRALPGSMYPLGASPTAGGTNFAVASGADAVRLCLFGDGPVEDGGETQVELTQYDAGVWHGFVPGVGPGQAYGYRMSGPWDPHRGLRYNRAKLLLDPYARAIRGEVRFGPEVLGHRPDDPYARSDLDSAAHVPRSVVIDPAFRWSDRPRPRHRYSDTILYEVHVKGFTATHPDVPAALRGTYAGLGHDAALAHLVSLDVTTVELLPVHHNVPEAFLRERGLTNYWGYNTIGYFAPHAGYSAAVRAGRPGGQVAEFQAMVDALHGAGLEVVLDVVFNHTAEADHLGPTLCHRGIDNAAYYRLDPADPSHYVDTTGCGNSLNAADPFALQMIMDSLRYWLTEMRVDGFRFDLAPTLAREQGGFDRLSAFFDLVAQDPVVARAKLIAEPWDVGQADSYDIGRFPPLWREWNGRYRDTMRDFWRGHEGMLGEFATRFSGSSDLYGGRSRRPTASVNLITVHDGFTLADLVSYDTKHNESNGEDNRDGTDDNRSWNCGAEGPTTDPDVLALRGRQQRAMLTTLMLSFGVPMLLGGDEFGRTQQGNNNAYCQDGPLTWFDWDHVDEELFGFTRRLIAFRRAHPVFRRRRFLSGVDWRQLRWYTPGGEIVTGEEWADPGARSVAIYLDGVDEPDHAEDGTLLLDDDFLVLVNAWWEPLEFVVPPTRDGQVWEPELDSFEPTGIRSPVKLGAGDPVTVNARSLVVLRGPVASLG</sequence>
<dbReference type="Gene3D" id="2.60.40.1180">
    <property type="entry name" value="Golgi alpha-mannosidase II"/>
    <property type="match status" value="1"/>
</dbReference>
<accession>A0ABP9N7T8</accession>
<dbReference type="InterPro" id="IPR044505">
    <property type="entry name" value="GlgX_Isoamylase_N_E_set"/>
</dbReference>
<evidence type="ECO:0000256" key="4">
    <source>
        <dbReference type="SAM" id="MobiDB-lite"/>
    </source>
</evidence>
<proteinExistence type="inferred from homology"/>